<organism evidence="2 3">
    <name type="scientific">Neolewinella marina</name>
    <dbReference type="NCBI Taxonomy" id="438751"/>
    <lineage>
        <taxon>Bacteria</taxon>
        <taxon>Pseudomonadati</taxon>
        <taxon>Bacteroidota</taxon>
        <taxon>Saprospiria</taxon>
        <taxon>Saprospirales</taxon>
        <taxon>Lewinellaceae</taxon>
        <taxon>Neolewinella</taxon>
    </lineage>
</organism>
<dbReference type="SUPFAM" id="SSF56935">
    <property type="entry name" value="Porins"/>
    <property type="match status" value="1"/>
</dbReference>
<keyword evidence="1" id="KW-0732">Signal</keyword>
<dbReference type="OrthoDB" id="1491239at2"/>
<sequence length="462" mass="50259">MSTRLNSSSLLSLALLLGLLATGGVAFAQVSSSTDFVDIRPKQNSPLSRFGLGDPMDQVHAAAAGMGGLQTTYQDAYHLNLLNPASLASLQATSFEIGLYGRASSLQDESGSASTYQGNLRYLALGFPLRNPINLSLERQLNSWNGGMAFSLAPTTLVGYDLELKGFDEDAGPTSNSLKGTGGAYRFTWSTALRYRGLSGGVNVNYNFGKLTNSRILIFDSIPEALATEFLDEISLSGFNLGYGVQYAFNFTDLDEEGEKVANGKRIIVGANGRLGGTVDSESSLLFRKFSPGANVSVRDTVRYAEGIAGEVDLPASYNFGLAYEDVNRLYVGAEYGREAYGSYRNTAEPETLADVTRMAVGVEYIPNATSYNNYWKRVRYRLGARMEDDPRVINGVQARRNAITLGAGLPIQLPRQQVSFLDVAVEYGKFGVPDILDEAYVQLTLGFSLNDNSWFFKRKLN</sequence>
<dbReference type="Gene3D" id="2.40.160.60">
    <property type="entry name" value="Outer membrane protein transport protein (OMPP1/FadL/TodX)"/>
    <property type="match status" value="1"/>
</dbReference>
<proteinExistence type="predicted"/>
<protein>
    <submittedName>
        <fullName evidence="2">Uncharacterized protein</fullName>
    </submittedName>
</protein>
<keyword evidence="3" id="KW-1185">Reference proteome</keyword>
<comment type="caution">
    <text evidence="2">The sequence shown here is derived from an EMBL/GenBank/DDBJ whole genome shotgun (WGS) entry which is preliminary data.</text>
</comment>
<gene>
    <name evidence="2" type="ORF">CGL56_13530</name>
</gene>
<evidence type="ECO:0000313" key="2">
    <source>
        <dbReference type="EMBL" id="PHK97831.1"/>
    </source>
</evidence>
<dbReference type="Proteomes" id="UP000226437">
    <property type="component" value="Unassembled WGS sequence"/>
</dbReference>
<evidence type="ECO:0000256" key="1">
    <source>
        <dbReference type="SAM" id="SignalP"/>
    </source>
</evidence>
<evidence type="ECO:0000313" key="3">
    <source>
        <dbReference type="Proteomes" id="UP000226437"/>
    </source>
</evidence>
<name>A0A2G0CCX9_9BACT</name>
<feature type="signal peptide" evidence="1">
    <location>
        <begin position="1"/>
        <end position="28"/>
    </location>
</feature>
<reference evidence="2 3" key="1">
    <citation type="submission" date="2017-10" db="EMBL/GenBank/DDBJ databases">
        <title>The draft genome sequence of Lewinella marina KCTC 32374.</title>
        <authorList>
            <person name="Wang K."/>
        </authorList>
    </citation>
    <scope>NUCLEOTIDE SEQUENCE [LARGE SCALE GENOMIC DNA]</scope>
    <source>
        <strain evidence="2 3">MKG-38</strain>
    </source>
</reference>
<dbReference type="AlphaFoldDB" id="A0A2G0CCX9"/>
<dbReference type="EMBL" id="PDLO01000006">
    <property type="protein sequence ID" value="PHK97831.1"/>
    <property type="molecule type" value="Genomic_DNA"/>
</dbReference>
<accession>A0A2G0CCX9</accession>
<feature type="chain" id="PRO_5013632404" evidence="1">
    <location>
        <begin position="29"/>
        <end position="462"/>
    </location>
</feature>
<dbReference type="RefSeq" id="WP_099107105.1">
    <property type="nucleotide sequence ID" value="NZ_JAATJF010000003.1"/>
</dbReference>